<accession>A0A075LH74</accession>
<dbReference type="HOGENOM" id="CLU_136042_0_0_9"/>
<proteinExistence type="predicted"/>
<protein>
    <submittedName>
        <fullName evidence="1">Uncharacterized protein</fullName>
    </submittedName>
</protein>
<dbReference type="Proteomes" id="UP000027980">
    <property type="component" value="Chromosome"/>
</dbReference>
<sequence length="163" mass="18717">MFSIQDYTEAVSVSLQKHSEDVISELKQIFQLPFLPEVEKIAFRLFKEPMAFELTIMYYALDADGNERYYDEMGDKYAGGSEEVAEEIPYFQLPDTATDAFEAFRELQEDAVEKADEQVMVAWFADCYKRAGGDAFPLEASVGFHSDVKAYFLKQGAWTEDRH</sequence>
<name>A0A075LH74_9BACI</name>
<dbReference type="EMBL" id="CP008876">
    <property type="protein sequence ID" value="AIF65222.1"/>
    <property type="molecule type" value="Genomic_DNA"/>
</dbReference>
<dbReference type="KEGG" id="tap:GZ22_00155"/>
<dbReference type="RefSeq" id="WP_038557567.1">
    <property type="nucleotide sequence ID" value="NZ_CP008876.1"/>
</dbReference>
<evidence type="ECO:0000313" key="2">
    <source>
        <dbReference type="Proteomes" id="UP000027980"/>
    </source>
</evidence>
<dbReference type="GeneID" id="34222693"/>
<gene>
    <name evidence="1" type="ORF">GZ22_00155</name>
</gene>
<dbReference type="OrthoDB" id="2900654at2"/>
<reference evidence="1 2" key="1">
    <citation type="submission" date="2014-07" db="EMBL/GenBank/DDBJ databases">
        <title>Complete genome sequence of a moderately halophilic bacterium Terribacillus aidingensis MP602, isolated from Cryptomeria fortunei in Tianmu mountain in China.</title>
        <authorList>
            <person name="Wang Y."/>
            <person name="Lu P."/>
            <person name="Zhang L."/>
        </authorList>
    </citation>
    <scope>NUCLEOTIDE SEQUENCE [LARGE SCALE GENOMIC DNA]</scope>
    <source>
        <strain evidence="1 2">MP602</strain>
    </source>
</reference>
<dbReference type="AlphaFoldDB" id="A0A075LH74"/>
<organism evidence="1 2">
    <name type="scientific">Terribacillus saccharophilus</name>
    <dbReference type="NCBI Taxonomy" id="361277"/>
    <lineage>
        <taxon>Bacteria</taxon>
        <taxon>Bacillati</taxon>
        <taxon>Bacillota</taxon>
        <taxon>Bacilli</taxon>
        <taxon>Bacillales</taxon>
        <taxon>Bacillaceae</taxon>
        <taxon>Terribacillus</taxon>
    </lineage>
</organism>
<evidence type="ECO:0000313" key="1">
    <source>
        <dbReference type="EMBL" id="AIF65222.1"/>
    </source>
</evidence>